<dbReference type="PANTHER" id="PTHR46401">
    <property type="entry name" value="GLYCOSYLTRANSFERASE WBBK-RELATED"/>
    <property type="match status" value="1"/>
</dbReference>
<organism evidence="4 5">
    <name type="scientific">Urbifossiella limnaea</name>
    <dbReference type="NCBI Taxonomy" id="2528023"/>
    <lineage>
        <taxon>Bacteria</taxon>
        <taxon>Pseudomonadati</taxon>
        <taxon>Planctomycetota</taxon>
        <taxon>Planctomycetia</taxon>
        <taxon>Gemmatales</taxon>
        <taxon>Gemmataceae</taxon>
        <taxon>Urbifossiella</taxon>
    </lineage>
</organism>
<dbReference type="AlphaFoldDB" id="A0A517XVT9"/>
<dbReference type="GO" id="GO:0009103">
    <property type="term" value="P:lipopolysaccharide biosynthetic process"/>
    <property type="evidence" value="ECO:0007669"/>
    <property type="project" value="TreeGrafter"/>
</dbReference>
<dbReference type="Pfam" id="PF13439">
    <property type="entry name" value="Glyco_transf_4"/>
    <property type="match status" value="1"/>
</dbReference>
<evidence type="ECO:0000313" key="5">
    <source>
        <dbReference type="Proteomes" id="UP000319576"/>
    </source>
</evidence>
<evidence type="ECO:0000259" key="3">
    <source>
        <dbReference type="Pfam" id="PF13439"/>
    </source>
</evidence>
<protein>
    <submittedName>
        <fullName evidence="4">D-inositol 3-phosphate glycosyltransferase</fullName>
        <ecNumber evidence="4">2.4.1.250</ecNumber>
    </submittedName>
</protein>
<reference evidence="4 5" key="1">
    <citation type="submission" date="2019-02" db="EMBL/GenBank/DDBJ databases">
        <title>Deep-cultivation of Planctomycetes and their phenomic and genomic characterization uncovers novel biology.</title>
        <authorList>
            <person name="Wiegand S."/>
            <person name="Jogler M."/>
            <person name="Boedeker C."/>
            <person name="Pinto D."/>
            <person name="Vollmers J."/>
            <person name="Rivas-Marin E."/>
            <person name="Kohn T."/>
            <person name="Peeters S.H."/>
            <person name="Heuer A."/>
            <person name="Rast P."/>
            <person name="Oberbeckmann S."/>
            <person name="Bunk B."/>
            <person name="Jeske O."/>
            <person name="Meyerdierks A."/>
            <person name="Storesund J.E."/>
            <person name="Kallscheuer N."/>
            <person name="Luecker S."/>
            <person name="Lage O.M."/>
            <person name="Pohl T."/>
            <person name="Merkel B.J."/>
            <person name="Hornburger P."/>
            <person name="Mueller R.-W."/>
            <person name="Bruemmer F."/>
            <person name="Labrenz M."/>
            <person name="Spormann A.M."/>
            <person name="Op den Camp H."/>
            <person name="Overmann J."/>
            <person name="Amann R."/>
            <person name="Jetten M.S.M."/>
            <person name="Mascher T."/>
            <person name="Medema M.H."/>
            <person name="Devos D.P."/>
            <person name="Kaster A.-K."/>
            <person name="Ovreas L."/>
            <person name="Rohde M."/>
            <person name="Galperin M.Y."/>
            <person name="Jogler C."/>
        </authorList>
    </citation>
    <scope>NUCLEOTIDE SEQUENCE [LARGE SCALE GENOMIC DNA]</scope>
    <source>
        <strain evidence="4 5">ETA_A1</strain>
    </source>
</reference>
<feature type="domain" description="Glycosyltransferase subfamily 4-like N-terminal" evidence="3">
    <location>
        <begin position="16"/>
        <end position="178"/>
    </location>
</feature>
<dbReference type="InterPro" id="IPR028098">
    <property type="entry name" value="Glyco_trans_4-like_N"/>
</dbReference>
<keyword evidence="5" id="KW-1185">Reference proteome</keyword>
<dbReference type="OrthoDB" id="283384at2"/>
<dbReference type="KEGG" id="uli:ETAA1_35760"/>
<dbReference type="Pfam" id="PF00534">
    <property type="entry name" value="Glycos_transf_1"/>
    <property type="match status" value="1"/>
</dbReference>
<keyword evidence="1 4" id="KW-0808">Transferase</keyword>
<dbReference type="EC" id="2.4.1.250" evidence="4"/>
<keyword evidence="4" id="KW-0328">Glycosyltransferase</keyword>
<dbReference type="SUPFAM" id="SSF53756">
    <property type="entry name" value="UDP-Glycosyltransferase/glycogen phosphorylase"/>
    <property type="match status" value="1"/>
</dbReference>
<dbReference type="RefSeq" id="WP_145240677.1">
    <property type="nucleotide sequence ID" value="NZ_CP036273.1"/>
</dbReference>
<dbReference type="InterPro" id="IPR001296">
    <property type="entry name" value="Glyco_trans_1"/>
</dbReference>
<feature type="domain" description="Glycosyl transferase family 1" evidence="2">
    <location>
        <begin position="201"/>
        <end position="345"/>
    </location>
</feature>
<dbReference type="PANTHER" id="PTHR46401:SF2">
    <property type="entry name" value="GLYCOSYLTRANSFERASE WBBK-RELATED"/>
    <property type="match status" value="1"/>
</dbReference>
<evidence type="ECO:0000256" key="1">
    <source>
        <dbReference type="ARBA" id="ARBA00022679"/>
    </source>
</evidence>
<gene>
    <name evidence="4" type="primary">mshA_6</name>
    <name evidence="4" type="ORF">ETAA1_35760</name>
</gene>
<name>A0A517XVT9_9BACT</name>
<dbReference type="GO" id="GO:0102710">
    <property type="term" value="F:D-inositol-3-phosphate glycosyltransferase activity"/>
    <property type="evidence" value="ECO:0007669"/>
    <property type="project" value="UniProtKB-EC"/>
</dbReference>
<sequence>MRVLLNGVSTLHAKTGVGHTTANLHRALCDAATGDDVFWLYPGRTIARACGRFVGRPGGGTSGGGGSRLKAHAKEAAKAAYRLHLRAAARWGGFDLYHEPNFVPVRTHLPTVVTVHDLSVVLHPEWHPADRVAFHARHFEAGLRQAEHVVVVSESVRRELISHMGFPAARVTAVLNGIGDEYRPQLPEVVFALRARLGLPDRYFLAVGTIEPRKNLLTLLRAFCDLPAALRESCPLLLAGGWGWKSEPERAYFDSEAKAKGVRHLGYVADADLPALYAGAAALAYPSFYEGFGLPPVEMLATGGGVLASTAAAVREVVGGHARLIDPHDLAGWRDALGEVAADPAALDDTRRGGIAHSRRFTWSAAAARTLGVYRGVLGLASPGPVSLRPAA</sequence>
<evidence type="ECO:0000313" key="4">
    <source>
        <dbReference type="EMBL" id="QDU21606.1"/>
    </source>
</evidence>
<evidence type="ECO:0000259" key="2">
    <source>
        <dbReference type="Pfam" id="PF00534"/>
    </source>
</evidence>
<dbReference type="Gene3D" id="3.40.50.2000">
    <property type="entry name" value="Glycogen Phosphorylase B"/>
    <property type="match status" value="2"/>
</dbReference>
<dbReference type="EMBL" id="CP036273">
    <property type="protein sequence ID" value="QDU21606.1"/>
    <property type="molecule type" value="Genomic_DNA"/>
</dbReference>
<proteinExistence type="predicted"/>
<accession>A0A517XVT9</accession>
<dbReference type="CDD" id="cd03809">
    <property type="entry name" value="GT4_MtfB-like"/>
    <property type="match status" value="1"/>
</dbReference>
<dbReference type="Proteomes" id="UP000319576">
    <property type="component" value="Chromosome"/>
</dbReference>